<evidence type="ECO:0000313" key="4">
    <source>
        <dbReference type="EMBL" id="GGI52633.1"/>
    </source>
</evidence>
<reference evidence="4" key="1">
    <citation type="journal article" date="2014" name="Int. J. Syst. Evol. Microbiol.">
        <title>Complete genome sequence of Corynebacterium casei LMG S-19264T (=DSM 44701T), isolated from a smear-ripened cheese.</title>
        <authorList>
            <consortium name="US DOE Joint Genome Institute (JGI-PGF)"/>
            <person name="Walter F."/>
            <person name="Albersmeier A."/>
            <person name="Kalinowski J."/>
            <person name="Ruckert C."/>
        </authorList>
    </citation>
    <scope>NUCLEOTIDE SEQUENCE</scope>
    <source>
        <strain evidence="4">CCM 8711</strain>
    </source>
</reference>
<gene>
    <name evidence="4" type="ORF">GCM10011425_38450</name>
</gene>
<dbReference type="Gene3D" id="2.60.120.1440">
    <property type="match status" value="1"/>
</dbReference>
<dbReference type="PANTHER" id="PTHR30273:SF2">
    <property type="entry name" value="PROTEIN FECR"/>
    <property type="match status" value="1"/>
</dbReference>
<dbReference type="Pfam" id="PF16344">
    <property type="entry name" value="FecR_C"/>
    <property type="match status" value="1"/>
</dbReference>
<dbReference type="InterPro" id="IPR032508">
    <property type="entry name" value="FecR_C"/>
</dbReference>
<organism evidence="4 5">
    <name type="scientific">Mucilaginibacter galii</name>
    <dbReference type="NCBI Taxonomy" id="2005073"/>
    <lineage>
        <taxon>Bacteria</taxon>
        <taxon>Pseudomonadati</taxon>
        <taxon>Bacteroidota</taxon>
        <taxon>Sphingobacteriia</taxon>
        <taxon>Sphingobacteriales</taxon>
        <taxon>Sphingobacteriaceae</taxon>
        <taxon>Mucilaginibacter</taxon>
    </lineage>
</organism>
<dbReference type="GO" id="GO:0016989">
    <property type="term" value="F:sigma factor antagonist activity"/>
    <property type="evidence" value="ECO:0007669"/>
    <property type="project" value="TreeGrafter"/>
</dbReference>
<dbReference type="InterPro" id="IPR006860">
    <property type="entry name" value="FecR"/>
</dbReference>
<dbReference type="PIRSF" id="PIRSF018266">
    <property type="entry name" value="FecR"/>
    <property type="match status" value="1"/>
</dbReference>
<keyword evidence="1" id="KW-0472">Membrane</keyword>
<comment type="caution">
    <text evidence="4">The sequence shown here is derived from an EMBL/GenBank/DDBJ whole genome shotgun (WGS) entry which is preliminary data.</text>
</comment>
<dbReference type="Pfam" id="PF04773">
    <property type="entry name" value="FecR"/>
    <property type="match status" value="1"/>
</dbReference>
<feature type="domain" description="FecR protein" evidence="2">
    <location>
        <begin position="124"/>
        <end position="211"/>
    </location>
</feature>
<evidence type="ECO:0000256" key="1">
    <source>
        <dbReference type="SAM" id="Phobius"/>
    </source>
</evidence>
<dbReference type="InterPro" id="IPR012373">
    <property type="entry name" value="Ferrdict_sens_TM"/>
</dbReference>
<dbReference type="AlphaFoldDB" id="A0A917JC61"/>
<sequence length="332" mass="37526">MKITPELIRKYLNNSCSDEEREAVDTWYHSFDQGPDPLRLMNEVEQDNLQRSLYNRFKNYLADQTTSGIGHPLLGNRFASLFFAFASIAALMLFFFKLGFNNQSLPAVAANDSRVQIAFRNAGNSIYKKVLPDNSTVWLSPNSTLTYPEKFSGQYRNVTLTGEAFFEVTKDKKHPFIISSSTITTKVWGTSFRVRAFKNLPAEVAVVSGKVSVNPNHRKEQVMLLPNEKVTLAGNKHLVKDVSTDVQNEMRIWKKVSLSFNDVQLSQVFSALNKNFNIRIYSNQAKLNSLVFTGDFTDQSLPAILDMIKESVNANYAIESGKAFVFETNNTL</sequence>
<dbReference type="PANTHER" id="PTHR30273">
    <property type="entry name" value="PERIPLASMIC SIGNAL SENSOR AND SIGMA FACTOR ACTIVATOR FECR-RELATED"/>
    <property type="match status" value="1"/>
</dbReference>
<keyword evidence="5" id="KW-1185">Reference proteome</keyword>
<dbReference type="EMBL" id="BMDO01000015">
    <property type="protein sequence ID" value="GGI52633.1"/>
    <property type="molecule type" value="Genomic_DNA"/>
</dbReference>
<accession>A0A917JC61</accession>
<keyword evidence="1" id="KW-1133">Transmembrane helix</keyword>
<protein>
    <submittedName>
        <fullName evidence="4">Anti-sigma factor</fullName>
    </submittedName>
</protein>
<keyword evidence="1" id="KW-0812">Transmembrane</keyword>
<evidence type="ECO:0000313" key="5">
    <source>
        <dbReference type="Proteomes" id="UP000662074"/>
    </source>
</evidence>
<proteinExistence type="predicted"/>
<dbReference type="RefSeq" id="WP_188418741.1">
    <property type="nucleotide sequence ID" value="NZ_BMDO01000015.1"/>
</dbReference>
<name>A0A917JC61_9SPHI</name>
<feature type="transmembrane region" description="Helical" evidence="1">
    <location>
        <begin position="78"/>
        <end position="96"/>
    </location>
</feature>
<dbReference type="Proteomes" id="UP000662074">
    <property type="component" value="Unassembled WGS sequence"/>
</dbReference>
<reference evidence="4" key="2">
    <citation type="submission" date="2020-09" db="EMBL/GenBank/DDBJ databases">
        <authorList>
            <person name="Sun Q."/>
            <person name="Sedlacek I."/>
        </authorList>
    </citation>
    <scope>NUCLEOTIDE SEQUENCE</scope>
    <source>
        <strain evidence="4">CCM 8711</strain>
    </source>
</reference>
<evidence type="ECO:0000259" key="2">
    <source>
        <dbReference type="Pfam" id="PF04773"/>
    </source>
</evidence>
<dbReference type="Gene3D" id="3.55.50.30">
    <property type="match status" value="1"/>
</dbReference>
<evidence type="ECO:0000259" key="3">
    <source>
        <dbReference type="Pfam" id="PF16344"/>
    </source>
</evidence>
<feature type="domain" description="Protein FecR C-terminal" evidence="3">
    <location>
        <begin position="258"/>
        <end position="322"/>
    </location>
</feature>